<dbReference type="GO" id="GO:0034657">
    <property type="term" value="C:GID complex"/>
    <property type="evidence" value="ECO:0007669"/>
    <property type="project" value="TreeGrafter"/>
</dbReference>
<evidence type="ECO:0000259" key="1">
    <source>
        <dbReference type="PROSITE" id="PS50897"/>
    </source>
</evidence>
<sequence>MDTVLIDFEKAVKRQKLSSEFSQFQIDKIIEQLKADKNNLKTLKELTSSLIDSQKDLYTVFGKFVKNLEKQKLFKNDLNSQVWDPKAFENKEEVLLQTLATHFIREGRFKSYNKFVQESNLSSKNSLKDSFVDMYQILEAMKEKNLLPAIEWAKKNKSLLESKGSTLEFDLHRCKFIQLVVDNKSQEALSYAREFISPFHNSHPKGDWKICFFENLNCYFTL</sequence>
<name>A0AAD5U524_9FUNG</name>
<feature type="domain" description="CTLH" evidence="1">
    <location>
        <begin position="130"/>
        <end position="187"/>
    </location>
</feature>
<proteinExistence type="predicted"/>
<evidence type="ECO:0000313" key="2">
    <source>
        <dbReference type="EMBL" id="KAJ3224624.1"/>
    </source>
</evidence>
<organism evidence="2 3">
    <name type="scientific">Clydaea vesicula</name>
    <dbReference type="NCBI Taxonomy" id="447962"/>
    <lineage>
        <taxon>Eukaryota</taxon>
        <taxon>Fungi</taxon>
        <taxon>Fungi incertae sedis</taxon>
        <taxon>Chytridiomycota</taxon>
        <taxon>Chytridiomycota incertae sedis</taxon>
        <taxon>Chytridiomycetes</taxon>
        <taxon>Lobulomycetales</taxon>
        <taxon>Lobulomycetaceae</taxon>
        <taxon>Clydaea</taxon>
    </lineage>
</organism>
<keyword evidence="3" id="KW-1185">Reference proteome</keyword>
<dbReference type="EMBL" id="JADGJW010000087">
    <property type="protein sequence ID" value="KAJ3224624.1"/>
    <property type="molecule type" value="Genomic_DNA"/>
</dbReference>
<dbReference type="Pfam" id="PF10607">
    <property type="entry name" value="CTLH"/>
    <property type="match status" value="1"/>
</dbReference>
<dbReference type="GO" id="GO:0004842">
    <property type="term" value="F:ubiquitin-protein transferase activity"/>
    <property type="evidence" value="ECO:0007669"/>
    <property type="project" value="InterPro"/>
</dbReference>
<reference evidence="2" key="1">
    <citation type="submission" date="2020-05" db="EMBL/GenBank/DDBJ databases">
        <title>Phylogenomic resolution of chytrid fungi.</title>
        <authorList>
            <person name="Stajich J.E."/>
            <person name="Amses K."/>
            <person name="Simmons R."/>
            <person name="Seto K."/>
            <person name="Myers J."/>
            <person name="Bonds A."/>
            <person name="Quandt C.A."/>
            <person name="Barry K."/>
            <person name="Liu P."/>
            <person name="Grigoriev I."/>
            <person name="Longcore J.E."/>
            <person name="James T.Y."/>
        </authorList>
    </citation>
    <scope>NUCLEOTIDE SEQUENCE</scope>
    <source>
        <strain evidence="2">JEL0476</strain>
    </source>
</reference>
<dbReference type="InterPro" id="IPR024964">
    <property type="entry name" value="CTLH/CRA"/>
</dbReference>
<dbReference type="PROSITE" id="PS50897">
    <property type="entry name" value="CTLH"/>
    <property type="match status" value="1"/>
</dbReference>
<dbReference type="InterPro" id="IPR045098">
    <property type="entry name" value="Fyv10_fam"/>
</dbReference>
<evidence type="ECO:0000313" key="3">
    <source>
        <dbReference type="Proteomes" id="UP001211065"/>
    </source>
</evidence>
<accession>A0AAD5U524</accession>
<gene>
    <name evidence="2" type="ORF">HK099_008169</name>
</gene>
<dbReference type="GO" id="GO:0005634">
    <property type="term" value="C:nucleus"/>
    <property type="evidence" value="ECO:0007669"/>
    <property type="project" value="TreeGrafter"/>
</dbReference>
<dbReference type="PANTHER" id="PTHR12170">
    <property type="entry name" value="MACROPHAGE ERYTHROBLAST ATTACHER-RELATED"/>
    <property type="match status" value="1"/>
</dbReference>
<dbReference type="AlphaFoldDB" id="A0AAD5U524"/>
<protein>
    <recommendedName>
        <fullName evidence="1">CTLH domain-containing protein</fullName>
    </recommendedName>
</protein>
<dbReference type="GO" id="GO:0005737">
    <property type="term" value="C:cytoplasm"/>
    <property type="evidence" value="ECO:0007669"/>
    <property type="project" value="TreeGrafter"/>
</dbReference>
<dbReference type="GO" id="GO:0043161">
    <property type="term" value="P:proteasome-mediated ubiquitin-dependent protein catabolic process"/>
    <property type="evidence" value="ECO:0007669"/>
    <property type="project" value="InterPro"/>
</dbReference>
<dbReference type="Proteomes" id="UP001211065">
    <property type="component" value="Unassembled WGS sequence"/>
</dbReference>
<comment type="caution">
    <text evidence="2">The sequence shown here is derived from an EMBL/GenBank/DDBJ whole genome shotgun (WGS) entry which is preliminary data.</text>
</comment>
<dbReference type="InterPro" id="IPR006595">
    <property type="entry name" value="CTLH_C"/>
</dbReference>
<dbReference type="SMART" id="SM00668">
    <property type="entry name" value="CTLH"/>
    <property type="match status" value="1"/>
</dbReference>
<dbReference type="PANTHER" id="PTHR12170:SF3">
    <property type="entry name" value="GH10162P"/>
    <property type="match status" value="1"/>
</dbReference>